<keyword evidence="1" id="KW-0812">Transmembrane</keyword>
<keyword evidence="3" id="KW-1185">Reference proteome</keyword>
<evidence type="ECO:0000313" key="3">
    <source>
        <dbReference type="Proteomes" id="UP000187203"/>
    </source>
</evidence>
<keyword evidence="1" id="KW-1133">Transmembrane helix</keyword>
<organism evidence="2 3">
    <name type="scientific">Corchorus olitorius</name>
    <dbReference type="NCBI Taxonomy" id="93759"/>
    <lineage>
        <taxon>Eukaryota</taxon>
        <taxon>Viridiplantae</taxon>
        <taxon>Streptophyta</taxon>
        <taxon>Embryophyta</taxon>
        <taxon>Tracheophyta</taxon>
        <taxon>Spermatophyta</taxon>
        <taxon>Magnoliopsida</taxon>
        <taxon>eudicotyledons</taxon>
        <taxon>Gunneridae</taxon>
        <taxon>Pentapetalae</taxon>
        <taxon>rosids</taxon>
        <taxon>malvids</taxon>
        <taxon>Malvales</taxon>
        <taxon>Malvaceae</taxon>
        <taxon>Grewioideae</taxon>
        <taxon>Apeibeae</taxon>
        <taxon>Corchorus</taxon>
    </lineage>
</organism>
<sequence length="41" mass="4659">MARLRKVVIVVVAKLGVGGVTSWTRKLFLFWWWGSRVKGLG</sequence>
<name>A0A1R3K4V7_9ROSI</name>
<dbReference type="AlphaFoldDB" id="A0A1R3K4V7"/>
<evidence type="ECO:0000313" key="2">
    <source>
        <dbReference type="EMBL" id="OMP02122.1"/>
    </source>
</evidence>
<gene>
    <name evidence="2" type="ORF">COLO4_11326</name>
</gene>
<accession>A0A1R3K4V7</accession>
<keyword evidence="1" id="KW-0472">Membrane</keyword>
<proteinExistence type="predicted"/>
<dbReference type="EMBL" id="AWUE01014685">
    <property type="protein sequence ID" value="OMP02122.1"/>
    <property type="molecule type" value="Genomic_DNA"/>
</dbReference>
<protein>
    <submittedName>
        <fullName evidence="2">Uncharacterized protein</fullName>
    </submittedName>
</protein>
<reference evidence="3" key="1">
    <citation type="submission" date="2013-09" db="EMBL/GenBank/DDBJ databases">
        <title>Corchorus olitorius genome sequencing.</title>
        <authorList>
            <person name="Alam M."/>
            <person name="Haque M.S."/>
            <person name="Islam M.S."/>
            <person name="Emdad E.M."/>
            <person name="Islam M.M."/>
            <person name="Ahmed B."/>
            <person name="Halim A."/>
            <person name="Hossen Q.M.M."/>
            <person name="Hossain M.Z."/>
            <person name="Ahmed R."/>
            <person name="Khan M.M."/>
            <person name="Islam R."/>
            <person name="Rashid M.M."/>
            <person name="Khan S.A."/>
            <person name="Rahman M.S."/>
            <person name="Alam M."/>
            <person name="Yahiya A.S."/>
            <person name="Khan M.S."/>
            <person name="Azam M.S."/>
            <person name="Haque T."/>
            <person name="Lashkar M.Z.H."/>
            <person name="Akhand A.I."/>
            <person name="Morshed G."/>
            <person name="Roy S."/>
            <person name="Uddin K.S."/>
            <person name="Rabeya T."/>
            <person name="Hossain A.S."/>
            <person name="Chowdhury A."/>
            <person name="Snigdha A.R."/>
            <person name="Mortoza M.S."/>
            <person name="Matin S.A."/>
            <person name="Hoque S.M.E."/>
            <person name="Islam M.K."/>
            <person name="Roy D.K."/>
            <person name="Haider R."/>
            <person name="Moosa M.M."/>
            <person name="Elias S.M."/>
            <person name="Hasan A.M."/>
            <person name="Jahan S."/>
            <person name="Shafiuddin M."/>
            <person name="Mahmood N."/>
            <person name="Shommy N.S."/>
        </authorList>
    </citation>
    <scope>NUCLEOTIDE SEQUENCE [LARGE SCALE GENOMIC DNA]</scope>
    <source>
        <strain evidence="3">cv. O-4</strain>
    </source>
</reference>
<feature type="transmembrane region" description="Helical" evidence="1">
    <location>
        <begin position="7"/>
        <end position="33"/>
    </location>
</feature>
<dbReference type="Proteomes" id="UP000187203">
    <property type="component" value="Unassembled WGS sequence"/>
</dbReference>
<evidence type="ECO:0000256" key="1">
    <source>
        <dbReference type="SAM" id="Phobius"/>
    </source>
</evidence>
<comment type="caution">
    <text evidence="2">The sequence shown here is derived from an EMBL/GenBank/DDBJ whole genome shotgun (WGS) entry which is preliminary data.</text>
</comment>